<sequence length="329" mass="36782">MKELLQVKNLSVEFQSDAGKIRAIDDVSFNVKPGETVCIVGESGSGKSVTSLSVMRLLEYENGSIAGGEVLFENEDLVTKSQEEMRKIRGNDISIIFQEPMTALNPVFTIGRQLIEGIQQHQDVSKKEAWDRACELLRLVGLNDVPVRMKQYPHELSGGMRQRVMIAIALAGNPKLLIADEPTTALDVTIETQILNLLNELKEKINMSIILITHDMGVAAEVADKIVVMYAGKIVEQGTVYQIFDEPTHPYTKGLLQSIPSDTDKKDRLYSIKGTIPSLNDLPQGCRFHPRCEFATDKCLQSEPPLLQENDREVACWNFKEVLKEKVKL</sequence>
<protein>
    <submittedName>
        <fullName evidence="11">Oligopeptide/dipeptide ABC transporter ATP-binding protein</fullName>
    </submittedName>
</protein>
<dbReference type="SMART" id="SM00382">
    <property type="entry name" value="AAA"/>
    <property type="match status" value="1"/>
</dbReference>
<dbReference type="PANTHER" id="PTHR43297">
    <property type="entry name" value="OLIGOPEPTIDE TRANSPORT ATP-BINDING PROTEIN APPD"/>
    <property type="match status" value="1"/>
</dbReference>
<dbReference type="InterPro" id="IPR003439">
    <property type="entry name" value="ABC_transporter-like_ATP-bd"/>
</dbReference>
<keyword evidence="6" id="KW-0547">Nucleotide-binding</keyword>
<dbReference type="SUPFAM" id="SSF52540">
    <property type="entry name" value="P-loop containing nucleoside triphosphate hydrolases"/>
    <property type="match status" value="1"/>
</dbReference>
<dbReference type="GO" id="GO:0005524">
    <property type="term" value="F:ATP binding"/>
    <property type="evidence" value="ECO:0007669"/>
    <property type="project" value="UniProtKB-KW"/>
</dbReference>
<keyword evidence="3" id="KW-0813">Transport</keyword>
<dbReference type="Proteomes" id="UP000581688">
    <property type="component" value="Unassembled WGS sequence"/>
</dbReference>
<dbReference type="InterPro" id="IPR027417">
    <property type="entry name" value="P-loop_NTPase"/>
</dbReference>
<dbReference type="RefSeq" id="WP_174495907.1">
    <property type="nucleotide sequence ID" value="NZ_CADDWK010000005.1"/>
</dbReference>
<dbReference type="FunFam" id="3.40.50.300:FF:000016">
    <property type="entry name" value="Oligopeptide ABC transporter ATP-binding component"/>
    <property type="match status" value="1"/>
</dbReference>
<keyword evidence="12" id="KW-1185">Reference proteome</keyword>
<evidence type="ECO:0000256" key="5">
    <source>
        <dbReference type="ARBA" id="ARBA00022519"/>
    </source>
</evidence>
<evidence type="ECO:0000313" key="11">
    <source>
        <dbReference type="EMBL" id="MBB6453748.1"/>
    </source>
</evidence>
<keyword evidence="7 11" id="KW-0067">ATP-binding</keyword>
<dbReference type="Gene3D" id="3.40.50.300">
    <property type="entry name" value="P-loop containing nucleotide triphosphate hydrolases"/>
    <property type="match status" value="1"/>
</dbReference>
<dbReference type="AlphaFoldDB" id="A0A841Q5S4"/>
<dbReference type="Pfam" id="PF08352">
    <property type="entry name" value="oligo_HPY"/>
    <property type="match status" value="1"/>
</dbReference>
<dbReference type="GO" id="GO:0016887">
    <property type="term" value="F:ATP hydrolysis activity"/>
    <property type="evidence" value="ECO:0007669"/>
    <property type="project" value="InterPro"/>
</dbReference>
<comment type="caution">
    <text evidence="11">The sequence shown here is derived from an EMBL/GenBank/DDBJ whole genome shotgun (WGS) entry which is preliminary data.</text>
</comment>
<evidence type="ECO:0000259" key="10">
    <source>
        <dbReference type="PROSITE" id="PS50893"/>
    </source>
</evidence>
<dbReference type="NCBIfam" id="TIGR01727">
    <property type="entry name" value="oligo_HPY"/>
    <property type="match status" value="1"/>
</dbReference>
<evidence type="ECO:0000256" key="3">
    <source>
        <dbReference type="ARBA" id="ARBA00022448"/>
    </source>
</evidence>
<dbReference type="PROSITE" id="PS00211">
    <property type="entry name" value="ABC_TRANSPORTER_1"/>
    <property type="match status" value="1"/>
</dbReference>
<evidence type="ECO:0000313" key="12">
    <source>
        <dbReference type="Proteomes" id="UP000581688"/>
    </source>
</evidence>
<comment type="similarity">
    <text evidence="2">Belongs to the ABC transporter superfamily.</text>
</comment>
<evidence type="ECO:0000256" key="1">
    <source>
        <dbReference type="ARBA" id="ARBA00004202"/>
    </source>
</evidence>
<dbReference type="InterPro" id="IPR013563">
    <property type="entry name" value="Oligopep_ABC_C"/>
</dbReference>
<keyword evidence="8" id="KW-1278">Translocase</keyword>
<gene>
    <name evidence="11" type="ORF">HNQ94_002197</name>
</gene>
<dbReference type="GO" id="GO:0005886">
    <property type="term" value="C:plasma membrane"/>
    <property type="evidence" value="ECO:0007669"/>
    <property type="project" value="UniProtKB-SubCell"/>
</dbReference>
<dbReference type="CDD" id="cd03257">
    <property type="entry name" value="ABC_NikE_OppD_transporters"/>
    <property type="match status" value="1"/>
</dbReference>
<evidence type="ECO:0000256" key="7">
    <source>
        <dbReference type="ARBA" id="ARBA00022840"/>
    </source>
</evidence>
<dbReference type="Pfam" id="PF00005">
    <property type="entry name" value="ABC_tran"/>
    <property type="match status" value="1"/>
</dbReference>
<reference evidence="11 12" key="1">
    <citation type="submission" date="2020-08" db="EMBL/GenBank/DDBJ databases">
        <title>Genomic Encyclopedia of Type Strains, Phase IV (KMG-IV): sequencing the most valuable type-strain genomes for metagenomic binning, comparative biology and taxonomic classification.</title>
        <authorList>
            <person name="Goeker M."/>
        </authorList>
    </citation>
    <scope>NUCLEOTIDE SEQUENCE [LARGE SCALE GENOMIC DNA]</scope>
    <source>
        <strain evidence="11 12">DSM 19612</strain>
    </source>
</reference>
<dbReference type="PROSITE" id="PS50893">
    <property type="entry name" value="ABC_TRANSPORTER_2"/>
    <property type="match status" value="1"/>
</dbReference>
<accession>A0A841Q5S4</accession>
<evidence type="ECO:0000256" key="8">
    <source>
        <dbReference type="ARBA" id="ARBA00022967"/>
    </source>
</evidence>
<dbReference type="InterPro" id="IPR003593">
    <property type="entry name" value="AAA+_ATPase"/>
</dbReference>
<keyword evidence="4" id="KW-1003">Cell membrane</keyword>
<keyword evidence="5" id="KW-0997">Cell inner membrane</keyword>
<proteinExistence type="inferred from homology"/>
<dbReference type="EMBL" id="JACHGH010000005">
    <property type="protein sequence ID" value="MBB6453748.1"/>
    <property type="molecule type" value="Genomic_DNA"/>
</dbReference>
<keyword evidence="9" id="KW-0472">Membrane</keyword>
<organism evidence="11 12">
    <name type="scientific">Salirhabdus euzebyi</name>
    <dbReference type="NCBI Taxonomy" id="394506"/>
    <lineage>
        <taxon>Bacteria</taxon>
        <taxon>Bacillati</taxon>
        <taxon>Bacillota</taxon>
        <taxon>Bacilli</taxon>
        <taxon>Bacillales</taxon>
        <taxon>Bacillaceae</taxon>
        <taxon>Salirhabdus</taxon>
    </lineage>
</organism>
<evidence type="ECO:0000256" key="9">
    <source>
        <dbReference type="ARBA" id="ARBA00023136"/>
    </source>
</evidence>
<dbReference type="InterPro" id="IPR017871">
    <property type="entry name" value="ABC_transporter-like_CS"/>
</dbReference>
<dbReference type="PANTHER" id="PTHR43297:SF14">
    <property type="entry name" value="ATPASE AAA-TYPE CORE DOMAIN-CONTAINING PROTEIN"/>
    <property type="match status" value="1"/>
</dbReference>
<name>A0A841Q5S4_9BACI</name>
<dbReference type="GO" id="GO:0015833">
    <property type="term" value="P:peptide transport"/>
    <property type="evidence" value="ECO:0007669"/>
    <property type="project" value="InterPro"/>
</dbReference>
<feature type="domain" description="ABC transporter" evidence="10">
    <location>
        <begin position="5"/>
        <end position="256"/>
    </location>
</feature>
<evidence type="ECO:0000256" key="6">
    <source>
        <dbReference type="ARBA" id="ARBA00022741"/>
    </source>
</evidence>
<evidence type="ECO:0000256" key="2">
    <source>
        <dbReference type="ARBA" id="ARBA00005417"/>
    </source>
</evidence>
<comment type="subcellular location">
    <subcellularLocation>
        <location evidence="1">Cell membrane</location>
        <topology evidence="1">Peripheral membrane protein</topology>
    </subcellularLocation>
</comment>
<evidence type="ECO:0000256" key="4">
    <source>
        <dbReference type="ARBA" id="ARBA00022475"/>
    </source>
</evidence>
<dbReference type="InterPro" id="IPR050388">
    <property type="entry name" value="ABC_Ni/Peptide_Import"/>
</dbReference>